<feature type="domain" description="Aminotransferase class I/classII large" evidence="5">
    <location>
        <begin position="149"/>
        <end position="528"/>
    </location>
</feature>
<feature type="transmembrane region" description="Helical" evidence="4">
    <location>
        <begin position="45"/>
        <end position="64"/>
    </location>
</feature>
<dbReference type="PRINTS" id="PR00753">
    <property type="entry name" value="ACCSYNTHASE"/>
</dbReference>
<feature type="compositionally biased region" description="Low complexity" evidence="3">
    <location>
        <begin position="91"/>
        <end position="101"/>
    </location>
</feature>
<dbReference type="SUPFAM" id="SSF53383">
    <property type="entry name" value="PLP-dependent transferases"/>
    <property type="match status" value="1"/>
</dbReference>
<sequence>MTQNRFTRRPDPDELSSATSTRDGGGGTAMRIIVPLQGVVQGSGGLFLGSVIPCALFYFLQLYFRRNRNSDPNDSDDGSSQNETTPELTGLPRTPSRNLLPPRSPRGPAYLSGRVNAIVKSGESTEDARLRKVLEDHYDASLNPNGVMQLGMAENKLTLDLVNEWLVENGREAMLCYGGKGMSARGIATYHPLDGLMELKVAVAGFMSHMVDNSVSFNPTQIVLVAGATPAIEILSFCLADAGNAFLVPTPYYPGFDRDVKWRTGVEIIPVPCRSADNFNISITALDQAFNQAKKRGLKVHGIIISNPSNPVGSLLSRETLYDLLDFAKGKNIHIVSNEIYVGSTHVSEEFVSMAELVDLEEQDRDRVHIVYSLSIDLSLPGFGIGVIYSFNKNVLMAAKRLTRFSSISAPSQHLLISILSDAKFIEKFVNVNKERLGRIHGTFVAGLKQLNIECTKGSGGLYCWADMSGLINSYSEKGELELWDKLLNMAKLNVTPGSSCHCIEPGWFRFCFTTLTETDVPVVMERIRRIAEACKSCI</sequence>
<gene>
    <name evidence="6" type="ORF">K2173_018159</name>
</gene>
<keyword evidence="2" id="KW-0663">Pyridoxal phosphate</keyword>
<dbReference type="EMBL" id="JAIWQS010000004">
    <property type="protein sequence ID" value="KAJ8767601.1"/>
    <property type="molecule type" value="Genomic_DNA"/>
</dbReference>
<organism evidence="6 7">
    <name type="scientific">Erythroxylum novogranatense</name>
    <dbReference type="NCBI Taxonomy" id="1862640"/>
    <lineage>
        <taxon>Eukaryota</taxon>
        <taxon>Viridiplantae</taxon>
        <taxon>Streptophyta</taxon>
        <taxon>Embryophyta</taxon>
        <taxon>Tracheophyta</taxon>
        <taxon>Spermatophyta</taxon>
        <taxon>Magnoliopsida</taxon>
        <taxon>eudicotyledons</taxon>
        <taxon>Gunneridae</taxon>
        <taxon>Pentapetalae</taxon>
        <taxon>rosids</taxon>
        <taxon>fabids</taxon>
        <taxon>Malpighiales</taxon>
        <taxon>Erythroxylaceae</taxon>
        <taxon>Erythroxylum</taxon>
    </lineage>
</organism>
<accession>A0AAV8TL43</accession>
<dbReference type="PANTHER" id="PTHR43795:SF85">
    <property type="entry name" value="AMINOTRANSFERASE ACS10-RELATED"/>
    <property type="match status" value="1"/>
</dbReference>
<dbReference type="AlphaFoldDB" id="A0AAV8TL43"/>
<evidence type="ECO:0000256" key="1">
    <source>
        <dbReference type="ARBA" id="ARBA00011738"/>
    </source>
</evidence>
<feature type="region of interest" description="Disordered" evidence="3">
    <location>
        <begin position="71"/>
        <end position="109"/>
    </location>
</feature>
<evidence type="ECO:0000259" key="5">
    <source>
        <dbReference type="Pfam" id="PF00155"/>
    </source>
</evidence>
<dbReference type="CDD" id="cd00609">
    <property type="entry name" value="AAT_like"/>
    <property type="match status" value="1"/>
</dbReference>
<comment type="subunit">
    <text evidence="1">Homodimer.</text>
</comment>
<keyword evidence="4" id="KW-1133">Transmembrane helix</keyword>
<dbReference type="InterPro" id="IPR015421">
    <property type="entry name" value="PyrdxlP-dep_Trfase_major"/>
</dbReference>
<protein>
    <recommendedName>
        <fullName evidence="5">Aminotransferase class I/classII large domain-containing protein</fullName>
    </recommendedName>
</protein>
<dbReference type="InterPro" id="IPR015424">
    <property type="entry name" value="PyrdxlP-dep_Trfase"/>
</dbReference>
<dbReference type="Gene3D" id="3.90.1150.10">
    <property type="entry name" value="Aspartate Aminotransferase, domain 1"/>
    <property type="match status" value="1"/>
</dbReference>
<evidence type="ECO:0000256" key="2">
    <source>
        <dbReference type="ARBA" id="ARBA00022898"/>
    </source>
</evidence>
<keyword evidence="4" id="KW-0472">Membrane</keyword>
<dbReference type="GO" id="GO:0030170">
    <property type="term" value="F:pyridoxal phosphate binding"/>
    <property type="evidence" value="ECO:0007669"/>
    <property type="project" value="InterPro"/>
</dbReference>
<dbReference type="Pfam" id="PF00155">
    <property type="entry name" value="Aminotran_1_2"/>
    <property type="match status" value="1"/>
</dbReference>
<name>A0AAV8TL43_9ROSI</name>
<evidence type="ECO:0000256" key="3">
    <source>
        <dbReference type="SAM" id="MobiDB-lite"/>
    </source>
</evidence>
<dbReference type="PANTHER" id="PTHR43795">
    <property type="entry name" value="BIFUNCTIONAL ASPARTATE AMINOTRANSFERASE AND GLUTAMATE/ASPARTATE-PREPHENATE AMINOTRANSFERASE-RELATED"/>
    <property type="match status" value="1"/>
</dbReference>
<keyword evidence="4" id="KW-0812">Transmembrane</keyword>
<evidence type="ECO:0000313" key="7">
    <source>
        <dbReference type="Proteomes" id="UP001159364"/>
    </source>
</evidence>
<dbReference type="InterPro" id="IPR050478">
    <property type="entry name" value="Ethylene_sulfur-biosynth"/>
</dbReference>
<proteinExistence type="predicted"/>
<dbReference type="GO" id="GO:0004069">
    <property type="term" value="F:L-aspartate:2-oxoglutarate aminotransferase activity"/>
    <property type="evidence" value="ECO:0007669"/>
    <property type="project" value="TreeGrafter"/>
</dbReference>
<feature type="region of interest" description="Disordered" evidence="3">
    <location>
        <begin position="1"/>
        <end position="27"/>
    </location>
</feature>
<comment type="caution">
    <text evidence="6">The sequence shown here is derived from an EMBL/GenBank/DDBJ whole genome shotgun (WGS) entry which is preliminary data.</text>
</comment>
<evidence type="ECO:0000313" key="6">
    <source>
        <dbReference type="EMBL" id="KAJ8767601.1"/>
    </source>
</evidence>
<dbReference type="GO" id="GO:0006520">
    <property type="term" value="P:amino acid metabolic process"/>
    <property type="evidence" value="ECO:0007669"/>
    <property type="project" value="TreeGrafter"/>
</dbReference>
<reference evidence="6 7" key="1">
    <citation type="submission" date="2021-09" db="EMBL/GenBank/DDBJ databases">
        <title>Genomic insights and catalytic innovation underlie evolution of tropane alkaloids biosynthesis.</title>
        <authorList>
            <person name="Wang Y.-J."/>
            <person name="Tian T."/>
            <person name="Huang J.-P."/>
            <person name="Huang S.-X."/>
        </authorList>
    </citation>
    <scope>NUCLEOTIDE SEQUENCE [LARGE SCALE GENOMIC DNA]</scope>
    <source>
        <strain evidence="6">KIB-2018</strain>
        <tissue evidence="6">Leaf</tissue>
    </source>
</reference>
<dbReference type="InterPro" id="IPR015422">
    <property type="entry name" value="PyrdxlP-dep_Trfase_small"/>
</dbReference>
<dbReference type="Gene3D" id="3.40.640.10">
    <property type="entry name" value="Type I PLP-dependent aspartate aminotransferase-like (Major domain)"/>
    <property type="match status" value="1"/>
</dbReference>
<dbReference type="Proteomes" id="UP001159364">
    <property type="component" value="Linkage Group LG04"/>
</dbReference>
<evidence type="ECO:0000256" key="4">
    <source>
        <dbReference type="SAM" id="Phobius"/>
    </source>
</evidence>
<dbReference type="InterPro" id="IPR004839">
    <property type="entry name" value="Aminotransferase_I/II_large"/>
</dbReference>
<dbReference type="GO" id="GO:0008793">
    <property type="term" value="F:aromatic-amino-acid transaminase activity"/>
    <property type="evidence" value="ECO:0007669"/>
    <property type="project" value="TreeGrafter"/>
</dbReference>
<keyword evidence="7" id="KW-1185">Reference proteome</keyword>